<dbReference type="GO" id="GO:0005964">
    <property type="term" value="C:phosphorylase kinase complex"/>
    <property type="evidence" value="ECO:0007669"/>
    <property type="project" value="TreeGrafter"/>
</dbReference>
<comment type="caution">
    <text evidence="17">The sequence shown here is derived from an EMBL/GenBank/DDBJ whole genome shotgun (WGS) entry which is preliminary data.</text>
</comment>
<gene>
    <name evidence="17" type="ORF">RRG08_036931</name>
</gene>
<dbReference type="Gene3D" id="1.50.10.10">
    <property type="match status" value="1"/>
</dbReference>
<comment type="function">
    <text evidence="1">Phosphorylase b kinase catalyzes the phosphorylation of serine in certain substrates, including troponin I. The alpha chain may bind calmodulin.</text>
</comment>
<keyword evidence="9 13" id="KW-0472">Membrane</keyword>
<feature type="compositionally biased region" description="Polar residues" evidence="14">
    <location>
        <begin position="847"/>
        <end position="867"/>
    </location>
</feature>
<accession>A0AAE0ZJF9</accession>
<dbReference type="PANTHER" id="PTHR10749">
    <property type="entry name" value="PHOSPHORYLASE B KINASE REGULATORY SUBUNIT"/>
    <property type="match status" value="1"/>
</dbReference>
<evidence type="ECO:0000256" key="13">
    <source>
        <dbReference type="RuleBase" id="RU364123"/>
    </source>
</evidence>
<feature type="domain" description="Phosphorylase b kinase regulatory subunit alpha/beta C-terminal" evidence="16">
    <location>
        <begin position="1119"/>
        <end position="1329"/>
    </location>
</feature>
<evidence type="ECO:0000313" key="17">
    <source>
        <dbReference type="EMBL" id="KAK3769886.1"/>
    </source>
</evidence>
<keyword evidence="18" id="KW-1185">Reference proteome</keyword>
<dbReference type="Pfam" id="PF19292">
    <property type="entry name" value="KPBB_C"/>
    <property type="match status" value="1"/>
</dbReference>
<feature type="domain" description="GH15-like" evidence="15">
    <location>
        <begin position="8"/>
        <end position="1106"/>
    </location>
</feature>
<dbReference type="GO" id="GO:0005977">
    <property type="term" value="P:glycogen metabolic process"/>
    <property type="evidence" value="ECO:0007669"/>
    <property type="project" value="UniProtKB-KW"/>
</dbReference>
<dbReference type="InterPro" id="IPR008928">
    <property type="entry name" value="6-hairpin_glycosidase_sf"/>
</dbReference>
<dbReference type="InterPro" id="IPR012341">
    <property type="entry name" value="6hp_glycosidase-like_sf"/>
</dbReference>
<keyword evidence="11 13" id="KW-0449">Lipoprotein</keyword>
<evidence type="ECO:0000256" key="2">
    <source>
        <dbReference type="ARBA" id="ARBA00004342"/>
    </source>
</evidence>
<evidence type="ECO:0000256" key="7">
    <source>
        <dbReference type="ARBA" id="ARBA00022600"/>
    </source>
</evidence>
<evidence type="ECO:0000256" key="10">
    <source>
        <dbReference type="ARBA" id="ARBA00023277"/>
    </source>
</evidence>
<dbReference type="SUPFAM" id="SSF48208">
    <property type="entry name" value="Six-hairpin glycosidases"/>
    <property type="match status" value="1"/>
</dbReference>
<evidence type="ECO:0000256" key="4">
    <source>
        <dbReference type="ARBA" id="ARBA00007128"/>
    </source>
</evidence>
<name>A0AAE0ZJF9_9GAST</name>
<evidence type="ECO:0000259" key="16">
    <source>
        <dbReference type="Pfam" id="PF19292"/>
    </source>
</evidence>
<comment type="pathway">
    <text evidence="3 13">Glycan biosynthesis; glycogen metabolism.</text>
</comment>
<evidence type="ECO:0000313" key="18">
    <source>
        <dbReference type="Proteomes" id="UP001283361"/>
    </source>
</evidence>
<dbReference type="InterPro" id="IPR011613">
    <property type="entry name" value="GH15-like"/>
</dbReference>
<dbReference type="InterPro" id="IPR008734">
    <property type="entry name" value="PHK_A/B_su"/>
</dbReference>
<evidence type="ECO:0000256" key="14">
    <source>
        <dbReference type="SAM" id="MobiDB-lite"/>
    </source>
</evidence>
<sequence length="1392" mass="157976">MRSRSNSGIRLDYYQRLVNNSILKYQSPMTGMISGNDKNHSWVRDNVYCIMAVWGLALAYKKTVDLDEDRAKAYELEKAVVHAMRGLLRSMQMQSDKVEQFKRTQSPRDSLHAKYSSQTGKTVVGDYEWGHLQIDATSLFLLALAQMTASGVIIIFTLDEVAFIQNLVFYIEAAYRCPDYGIWERGDKTNHGLPELNASSIGMAKAALEAINELDLFGSRGGPASVIHVLPDEAQQCQAILLSMLPRESISKETDAALLTVVGFPAFAVDDPELIALTRETIKEKLEGPYGCCRFLRDGYKTAREDPRRLHYEPWELMVFEKIECQWPLFFAYLVLDGLFSNNQEQVEKYSKKLDSVLLRTEDNIPIVPELYAVPRDLVEEEYKKPNSQKRVAEGKIPHMWGQSMYILGRLMIEGFLSPGELDPLNRRHVTETKPDVVVQVVLLAEDSLIQDKMALHGIELQTVAEVAPIQIHPARVLSKLYSLLGKNRRMGLSGRASSSEIGLLATSKLYMLRNKILAFVPQLVDGRTFYLGMDMDYLVDDFKTKVDFLRANWKALGRPILICRFNRNALEKVLMLNYLYSLSNVRRSVGFSAMYGRCIGVAKFIEVSRGLRQCLLLAAVPHLFKKLTFSLTSVSKTSYFFCHCNLPQSRYSGYLALFLLSKPPKQFMDLQRFYVVLDTNFLVDFLRTEVAYLKHSWKALGRPIVTLKITHDLLDNYQHPPNALLATIKKLQSGYISGARVHLGKLSDFLHTSCITKLSFLRDMDDQSSSKDRVMVDQLMTQTSTSRTRLLSDASKKAKRQSSISFSSLSVQGIVRRSRSIQIDPDDVPDLHAFLNDPERTRRRSGSGQNYSRQSSYTTPQSNSPTSPGPAGSAFSYDHESMDRDSPLSPDLRTATKIILSEMVQQQQAPHHLKDRAEDMSQDHPISPSASPKTMRKPLELENEETDVTELVEQLKQSTSLQEQADIIHYLYIHKGSDWDTHMEEDRRVPVKELLVELYEKAGHWKQWWLVRHTAGMLRKRVEDLALAATDLLVRQKQLSVGLPPEHETIITSPLPPDELAAIIYESCGEDHSTASLTQELLVYLAMFIRTEPHLFNEMLRLRVGLIVQVMASELARTLQCSGEEASDHLLNLSPFEMKTLLHHILSGKEFVINSVPCEVSETKLSVKSLHTKHETNRFARSVRSKAVTELPMGVTKVISKEQEQEEELNDRQGQWLRRRRLDGSLNRVPKEFYPLLWELLHKCRGLTIKGHALSGSLTREMTKGEFKFALQVEMVLNRIPQPEYRQLMVEAMMVLTTLAQSEGNTPVLDLSHTEIEVDNIVQEANNLFIKDLELPQHVVEKMRAAADICLFLYDVAPSGRFGTMAYMCRALANILNLPRSADSALECTVS</sequence>
<dbReference type="InterPro" id="IPR045583">
    <property type="entry name" value="KPBA/B_C"/>
</dbReference>
<protein>
    <recommendedName>
        <fullName evidence="13">Phosphorylase b kinase regulatory subunit</fullName>
    </recommendedName>
</protein>
<evidence type="ECO:0000256" key="3">
    <source>
        <dbReference type="ARBA" id="ARBA00005131"/>
    </source>
</evidence>
<keyword evidence="5 13" id="KW-1003">Cell membrane</keyword>
<keyword evidence="8 13" id="KW-0112">Calmodulin-binding</keyword>
<evidence type="ECO:0000256" key="6">
    <source>
        <dbReference type="ARBA" id="ARBA00022553"/>
    </source>
</evidence>
<evidence type="ECO:0000256" key="5">
    <source>
        <dbReference type="ARBA" id="ARBA00022475"/>
    </source>
</evidence>
<feature type="compositionally biased region" description="Basic and acidic residues" evidence="14">
    <location>
        <begin position="878"/>
        <end position="887"/>
    </location>
</feature>
<evidence type="ECO:0000256" key="9">
    <source>
        <dbReference type="ARBA" id="ARBA00023136"/>
    </source>
</evidence>
<dbReference type="Proteomes" id="UP001283361">
    <property type="component" value="Unassembled WGS sequence"/>
</dbReference>
<dbReference type="GO" id="GO:0005886">
    <property type="term" value="C:plasma membrane"/>
    <property type="evidence" value="ECO:0007669"/>
    <property type="project" value="UniProtKB-SubCell"/>
</dbReference>
<reference evidence="17" key="1">
    <citation type="journal article" date="2023" name="G3 (Bethesda)">
        <title>A reference genome for the long-term kleptoplast-retaining sea slug Elysia crispata morphotype clarki.</title>
        <authorList>
            <person name="Eastman K.E."/>
            <person name="Pendleton A.L."/>
            <person name="Shaikh M.A."/>
            <person name="Suttiyut T."/>
            <person name="Ogas R."/>
            <person name="Tomko P."/>
            <person name="Gavelis G."/>
            <person name="Widhalm J.R."/>
            <person name="Wisecaver J.H."/>
        </authorList>
    </citation>
    <scope>NUCLEOTIDE SEQUENCE</scope>
    <source>
        <strain evidence="17">ECLA1</strain>
    </source>
</reference>
<organism evidence="17 18">
    <name type="scientific">Elysia crispata</name>
    <name type="common">lettuce slug</name>
    <dbReference type="NCBI Taxonomy" id="231223"/>
    <lineage>
        <taxon>Eukaryota</taxon>
        <taxon>Metazoa</taxon>
        <taxon>Spiralia</taxon>
        <taxon>Lophotrochozoa</taxon>
        <taxon>Mollusca</taxon>
        <taxon>Gastropoda</taxon>
        <taxon>Heterobranchia</taxon>
        <taxon>Euthyneura</taxon>
        <taxon>Panpulmonata</taxon>
        <taxon>Sacoglossa</taxon>
        <taxon>Placobranchoidea</taxon>
        <taxon>Plakobranchidae</taxon>
        <taxon>Elysia</taxon>
    </lineage>
</organism>
<dbReference type="GO" id="GO:0005516">
    <property type="term" value="F:calmodulin binding"/>
    <property type="evidence" value="ECO:0007669"/>
    <property type="project" value="UniProtKB-KW"/>
</dbReference>
<evidence type="ECO:0000259" key="15">
    <source>
        <dbReference type="Pfam" id="PF00723"/>
    </source>
</evidence>
<evidence type="ECO:0000256" key="8">
    <source>
        <dbReference type="ARBA" id="ARBA00022860"/>
    </source>
</evidence>
<evidence type="ECO:0000256" key="12">
    <source>
        <dbReference type="ARBA" id="ARBA00023289"/>
    </source>
</evidence>
<feature type="region of interest" description="Disordered" evidence="14">
    <location>
        <begin position="826"/>
        <end position="891"/>
    </location>
</feature>
<dbReference type="FunFam" id="1.50.10.10:FF:000004">
    <property type="entry name" value="Phosphorylase b kinase regulatory subunit"/>
    <property type="match status" value="1"/>
</dbReference>
<keyword evidence="6" id="KW-0597">Phosphoprotein</keyword>
<keyword evidence="10 13" id="KW-0119">Carbohydrate metabolism</keyword>
<keyword evidence="7 13" id="KW-0321">Glycogen metabolism</keyword>
<dbReference type="PANTHER" id="PTHR10749:SF7">
    <property type="entry name" value="PHOSPHORYLASE B KINASE REGULATORY SUBUNIT ALPHA-RELATED"/>
    <property type="match status" value="1"/>
</dbReference>
<keyword evidence="12 13" id="KW-0636">Prenylation</keyword>
<comment type="subcellular location">
    <subcellularLocation>
        <location evidence="2 13">Cell membrane</location>
        <topology evidence="2 13">Lipid-anchor</topology>
        <orientation evidence="2 13">Cytoplasmic side</orientation>
    </subcellularLocation>
</comment>
<dbReference type="Pfam" id="PF00723">
    <property type="entry name" value="Glyco_hydro_15"/>
    <property type="match status" value="1"/>
</dbReference>
<feature type="region of interest" description="Disordered" evidence="14">
    <location>
        <begin position="905"/>
        <end position="936"/>
    </location>
</feature>
<evidence type="ECO:0000256" key="1">
    <source>
        <dbReference type="ARBA" id="ARBA00002837"/>
    </source>
</evidence>
<evidence type="ECO:0000256" key="11">
    <source>
        <dbReference type="ARBA" id="ARBA00023288"/>
    </source>
</evidence>
<dbReference type="EMBL" id="JAWDGP010003877">
    <property type="protein sequence ID" value="KAK3769886.1"/>
    <property type="molecule type" value="Genomic_DNA"/>
</dbReference>
<proteinExistence type="inferred from homology"/>
<comment type="similarity">
    <text evidence="4 13">Belongs to the phosphorylase b kinase regulatory chain family.</text>
</comment>